<accession>A0ABW0NAG7</accession>
<proteinExistence type="predicted"/>
<name>A0ABW0NAG7_9BURK</name>
<comment type="caution">
    <text evidence="1">The sequence shown here is derived from an EMBL/GenBank/DDBJ whole genome shotgun (WGS) entry which is preliminary data.</text>
</comment>
<dbReference type="Pfam" id="PF10096">
    <property type="entry name" value="DUF2334"/>
    <property type="match status" value="1"/>
</dbReference>
<protein>
    <submittedName>
        <fullName evidence="1">DUF2334 domain-containing protein</fullName>
    </submittedName>
</protein>
<organism evidence="1 2">
    <name type="scientific">Caenimonas terrae</name>
    <dbReference type="NCBI Taxonomy" id="696074"/>
    <lineage>
        <taxon>Bacteria</taxon>
        <taxon>Pseudomonadati</taxon>
        <taxon>Pseudomonadota</taxon>
        <taxon>Betaproteobacteria</taxon>
        <taxon>Burkholderiales</taxon>
        <taxon>Comamonadaceae</taxon>
        <taxon>Caenimonas</taxon>
    </lineage>
</organism>
<dbReference type="Proteomes" id="UP001596037">
    <property type="component" value="Unassembled WGS sequence"/>
</dbReference>
<keyword evidence="2" id="KW-1185">Reference proteome</keyword>
<dbReference type="EMBL" id="JBHSMF010000003">
    <property type="protein sequence ID" value="MFC5496848.1"/>
    <property type="molecule type" value="Genomic_DNA"/>
</dbReference>
<sequence length="546" mass="59711">MAAVARAQGSRAAAPAAAAPAAKLPAGAVPKTLVLYDAPAGTEFEKLDFGYAIMLRNLLGHFDAQVDMVPVQTYTAGKMASYDATFYLGGYYDNPLPKAFLADAAATTKTLVWFKYNIWQLAWDASYNFAVNKGFTSGGVVGLNAAPSAANPAPGFYDTVTYKNMPFVKYYAYDAAANAVKADPDLGSVTITTPAQAQSLVTITNSKTGQQLPYVTRSGNFWYVADMPFSYIGPRDRYLVLADLLHDMLGVNHPESHQALVRLEDVGAMVSVDAMKKLSDYLSSRKIPFSIAVIPHYVDAFGKYNDGVPQSIPLSQATDLKTSLNYARARGGEIVMHGYTHQYGKMNNPHTDVSGDDYEFWNIVANTPVAEDSTAWALGRLIAGAGELAMAGYQPVAWETPHYQGSALSSKAVPMVFKTTYQRVVYYTADKPNFNAATSKDFAMGQIFPYVIKKDYYGQRVIPESLGNIEYDIHTIDPTSNYNYTPADIYGNAQYALTVRDGFASFFFHPFWLEPALNLPGFADFQKVIDGITQLGFTWVAPSKVQ</sequence>
<reference evidence="2" key="1">
    <citation type="journal article" date="2019" name="Int. J. Syst. Evol. Microbiol.">
        <title>The Global Catalogue of Microorganisms (GCM) 10K type strain sequencing project: providing services to taxonomists for standard genome sequencing and annotation.</title>
        <authorList>
            <consortium name="The Broad Institute Genomics Platform"/>
            <consortium name="The Broad Institute Genome Sequencing Center for Infectious Disease"/>
            <person name="Wu L."/>
            <person name="Ma J."/>
        </authorList>
    </citation>
    <scope>NUCLEOTIDE SEQUENCE [LARGE SCALE GENOMIC DNA]</scope>
    <source>
        <strain evidence="2">CCUG 57401</strain>
    </source>
</reference>
<dbReference type="CDD" id="cd10923">
    <property type="entry name" value="CE4_COG5298"/>
    <property type="match status" value="1"/>
</dbReference>
<gene>
    <name evidence="1" type="ORF">ACFPOE_04815</name>
</gene>
<evidence type="ECO:0000313" key="2">
    <source>
        <dbReference type="Proteomes" id="UP001596037"/>
    </source>
</evidence>
<dbReference type="RefSeq" id="WP_376848971.1">
    <property type="nucleotide sequence ID" value="NZ_JBHSMF010000003.1"/>
</dbReference>
<dbReference type="InterPro" id="IPR018763">
    <property type="entry name" value="DUF2334"/>
</dbReference>
<evidence type="ECO:0000313" key="1">
    <source>
        <dbReference type="EMBL" id="MFC5496848.1"/>
    </source>
</evidence>